<name>A0A2U2BLG4_ALCFA</name>
<dbReference type="RefSeq" id="WP_045930803.1">
    <property type="nucleotide sequence ID" value="NZ_CAXOJJ010000008.1"/>
</dbReference>
<reference evidence="1 2" key="2">
    <citation type="submission" date="2018-05" db="EMBL/GenBank/DDBJ databases">
        <authorList>
            <person name="Lanie J.A."/>
            <person name="Ng W.-L."/>
            <person name="Kazmierczak K.M."/>
            <person name="Andrzejewski T.M."/>
            <person name="Davidsen T.M."/>
            <person name="Wayne K.J."/>
            <person name="Tettelin H."/>
            <person name="Glass J.I."/>
            <person name="Rusch D."/>
            <person name="Podicherti R."/>
            <person name="Tsui H.-C.T."/>
            <person name="Winkler M.E."/>
        </authorList>
    </citation>
    <scope>NUCLEOTIDE SEQUENCE [LARGE SCALE GENOMIC DNA]</scope>
    <source>
        <strain evidence="1 2">YBY</strain>
    </source>
</reference>
<dbReference type="AlphaFoldDB" id="A0A2U2BLG4"/>
<gene>
    <name evidence="1" type="primary">thiS</name>
    <name evidence="1" type="ORF">DF183_09030</name>
</gene>
<dbReference type="GeneID" id="29368592"/>
<dbReference type="PANTHER" id="PTHR34472">
    <property type="entry name" value="SULFUR CARRIER PROTEIN THIS"/>
    <property type="match status" value="1"/>
</dbReference>
<dbReference type="Pfam" id="PF02597">
    <property type="entry name" value="ThiS"/>
    <property type="match status" value="1"/>
</dbReference>
<proteinExistence type="predicted"/>
<comment type="caution">
    <text evidence="1">The sequence shown here is derived from an EMBL/GenBank/DDBJ whole genome shotgun (WGS) entry which is preliminary data.</text>
</comment>
<dbReference type="NCBIfam" id="TIGR01683">
    <property type="entry name" value="thiS"/>
    <property type="match status" value="1"/>
</dbReference>
<evidence type="ECO:0000313" key="2">
    <source>
        <dbReference type="Proteomes" id="UP000245216"/>
    </source>
</evidence>
<dbReference type="InterPro" id="IPR003749">
    <property type="entry name" value="ThiS/MoaD-like"/>
</dbReference>
<dbReference type="SUPFAM" id="SSF54285">
    <property type="entry name" value="MoaD/ThiS"/>
    <property type="match status" value="1"/>
</dbReference>
<dbReference type="InterPro" id="IPR010035">
    <property type="entry name" value="Thi_S"/>
</dbReference>
<dbReference type="STRING" id="511.UZ73_08055"/>
<dbReference type="KEGG" id="afa:UZ73_08055"/>
<accession>A0A2U2BLG4</accession>
<dbReference type="InterPro" id="IPR012675">
    <property type="entry name" value="Beta-grasp_dom_sf"/>
</dbReference>
<sequence>MNITLNGQSKTLQNSDTVGTLIIELGYENKRIAVELNGDIVPKSQHASTAIKEGDTIEIVVAVGGG</sequence>
<evidence type="ECO:0000313" key="1">
    <source>
        <dbReference type="EMBL" id="PWE14829.1"/>
    </source>
</evidence>
<organism evidence="1 2">
    <name type="scientific">Alcaligenes faecalis</name>
    <dbReference type="NCBI Taxonomy" id="511"/>
    <lineage>
        <taxon>Bacteria</taxon>
        <taxon>Pseudomonadati</taxon>
        <taxon>Pseudomonadota</taxon>
        <taxon>Betaproteobacteria</taxon>
        <taxon>Burkholderiales</taxon>
        <taxon>Alcaligenaceae</taxon>
        <taxon>Alcaligenes</taxon>
    </lineage>
</organism>
<dbReference type="Proteomes" id="UP000245216">
    <property type="component" value="Unassembled WGS sequence"/>
</dbReference>
<dbReference type="EMBL" id="QEXO01000002">
    <property type="protein sequence ID" value="PWE14829.1"/>
    <property type="molecule type" value="Genomic_DNA"/>
</dbReference>
<dbReference type="CDD" id="cd00565">
    <property type="entry name" value="Ubl_ThiS"/>
    <property type="match status" value="1"/>
</dbReference>
<dbReference type="Gene3D" id="3.10.20.30">
    <property type="match status" value="1"/>
</dbReference>
<protein>
    <submittedName>
        <fullName evidence="1">Thiamine biosynthesis protein ThiS</fullName>
    </submittedName>
</protein>
<reference evidence="1 2" key="1">
    <citation type="submission" date="2018-05" db="EMBL/GenBank/DDBJ databases">
        <title>Genome Sequence of an Efficient Indole-Degrading Bacterium, Alcaligenes sp.YBY.</title>
        <authorList>
            <person name="Yang B."/>
        </authorList>
    </citation>
    <scope>NUCLEOTIDE SEQUENCE [LARGE SCALE GENOMIC DNA]</scope>
    <source>
        <strain evidence="1 2">YBY</strain>
    </source>
</reference>
<dbReference type="PANTHER" id="PTHR34472:SF1">
    <property type="entry name" value="SULFUR CARRIER PROTEIN THIS"/>
    <property type="match status" value="1"/>
</dbReference>
<dbReference type="InterPro" id="IPR016155">
    <property type="entry name" value="Mopterin_synth/thiamin_S_b"/>
</dbReference>